<keyword evidence="3" id="KW-0472">Membrane</keyword>
<dbReference type="PROSITE" id="PS00194">
    <property type="entry name" value="THIOREDOXIN_1"/>
    <property type="match status" value="2"/>
</dbReference>
<accession>A0A8H2X8S1</accession>
<keyword evidence="3" id="KW-0812">Transmembrane</keyword>
<name>A0A8H2X8S1_9AGAM</name>
<evidence type="ECO:0000259" key="4">
    <source>
        <dbReference type="PROSITE" id="PS51352"/>
    </source>
</evidence>
<dbReference type="Gene3D" id="3.40.30.10">
    <property type="entry name" value="Glutaredoxin"/>
    <property type="match status" value="2"/>
</dbReference>
<dbReference type="FunFam" id="3.40.30.10:FF:000245">
    <property type="entry name" value="Thioredoxin"/>
    <property type="match status" value="1"/>
</dbReference>
<proteinExistence type="predicted"/>
<keyword evidence="2" id="KW-1015">Disulfide bond</keyword>
<feature type="domain" description="Thioredoxin" evidence="4">
    <location>
        <begin position="82"/>
        <end position="222"/>
    </location>
</feature>
<dbReference type="CDD" id="cd02947">
    <property type="entry name" value="TRX_family"/>
    <property type="match status" value="2"/>
</dbReference>
<dbReference type="Pfam" id="PF00085">
    <property type="entry name" value="Thioredoxin"/>
    <property type="match status" value="2"/>
</dbReference>
<gene>
    <name evidence="5" type="ORF">RDB_LOCUS9141</name>
</gene>
<comment type="caution">
    <text evidence="5">The sequence shown here is derived from an EMBL/GenBank/DDBJ whole genome shotgun (WGS) entry which is preliminary data.</text>
</comment>
<keyword evidence="3" id="KW-1133">Transmembrane helix</keyword>
<dbReference type="PROSITE" id="PS51352">
    <property type="entry name" value="THIOREDOXIN_2"/>
    <property type="match status" value="1"/>
</dbReference>
<evidence type="ECO:0000256" key="3">
    <source>
        <dbReference type="SAM" id="Phobius"/>
    </source>
</evidence>
<dbReference type="SUPFAM" id="SSF52833">
    <property type="entry name" value="Thioredoxin-like"/>
    <property type="match status" value="2"/>
</dbReference>
<dbReference type="PANTHER" id="PTHR46115">
    <property type="entry name" value="THIOREDOXIN-LIKE PROTEIN 1"/>
    <property type="match status" value="1"/>
</dbReference>
<evidence type="ECO:0000256" key="2">
    <source>
        <dbReference type="ARBA" id="ARBA00023157"/>
    </source>
</evidence>
<organism evidence="5 6">
    <name type="scientific">Rhizoctonia solani</name>
    <dbReference type="NCBI Taxonomy" id="456999"/>
    <lineage>
        <taxon>Eukaryota</taxon>
        <taxon>Fungi</taxon>
        <taxon>Dikarya</taxon>
        <taxon>Basidiomycota</taxon>
        <taxon>Agaricomycotina</taxon>
        <taxon>Agaricomycetes</taxon>
        <taxon>Cantharellales</taxon>
        <taxon>Ceratobasidiaceae</taxon>
        <taxon>Rhizoctonia</taxon>
    </lineage>
</organism>
<evidence type="ECO:0000313" key="6">
    <source>
        <dbReference type="Proteomes" id="UP000663850"/>
    </source>
</evidence>
<dbReference type="InterPro" id="IPR017937">
    <property type="entry name" value="Thioredoxin_CS"/>
</dbReference>
<evidence type="ECO:0000256" key="1">
    <source>
        <dbReference type="ARBA" id="ARBA00020570"/>
    </source>
</evidence>
<dbReference type="PRINTS" id="PR00421">
    <property type="entry name" value="THIOREDOXIN"/>
</dbReference>
<dbReference type="AlphaFoldDB" id="A0A8H2X8S1"/>
<protein>
    <recommendedName>
        <fullName evidence="1">Thioredoxin</fullName>
    </recommendedName>
</protein>
<feature type="transmembrane region" description="Helical" evidence="3">
    <location>
        <begin position="256"/>
        <end position="273"/>
    </location>
</feature>
<sequence>MSDKIIHITSMDQLEALTAENPDKPIVIDFHATWCGPCHQIAPVYEGLANEYPGLIFTKCDVEVGEKVAQHFQISAMPTFKLIKGGVSTSNVLETTRGANQSALTELIQRHSATIMSITHITSLSQLNDILKKAGDKLTVIDFHATWCGPCHAIAPKYESLAKEYTNVTFLKCDVDAAAPVSKEYSVSAMPTFVFIKNSKKIDQVRGADPRALEATIRSHATPGAFSGKGQTLGSSSTTDTNNNAGGRILGMDPQMQLLLGLVGGYLLLTYFVF</sequence>
<dbReference type="InterPro" id="IPR013766">
    <property type="entry name" value="Thioredoxin_domain"/>
</dbReference>
<dbReference type="InterPro" id="IPR036249">
    <property type="entry name" value="Thioredoxin-like_sf"/>
</dbReference>
<dbReference type="Proteomes" id="UP000663850">
    <property type="component" value="Unassembled WGS sequence"/>
</dbReference>
<dbReference type="EMBL" id="CAJMWZ010000500">
    <property type="protein sequence ID" value="CAE6420267.1"/>
    <property type="molecule type" value="Genomic_DNA"/>
</dbReference>
<reference evidence="5" key="1">
    <citation type="submission" date="2021-01" db="EMBL/GenBank/DDBJ databases">
        <authorList>
            <person name="Kaushik A."/>
        </authorList>
    </citation>
    <scope>NUCLEOTIDE SEQUENCE</scope>
    <source>
        <strain evidence="5">Type strain: AG8-Rh-89/</strain>
    </source>
</reference>
<evidence type="ECO:0000313" key="5">
    <source>
        <dbReference type="EMBL" id="CAE6420267.1"/>
    </source>
</evidence>